<dbReference type="Gene3D" id="3.40.640.10">
    <property type="entry name" value="Type I PLP-dependent aspartate aminotransferase-like (Major domain)"/>
    <property type="match status" value="1"/>
</dbReference>
<comment type="similarity">
    <text evidence="1 4">Belongs to the DegT/DnrJ/EryC1 family.</text>
</comment>
<name>F3PV25_9BACE</name>
<dbReference type="eggNOG" id="COG0399">
    <property type="taxonomic scope" value="Bacteria"/>
</dbReference>
<dbReference type="PIRSF" id="PIRSF000390">
    <property type="entry name" value="PLP_StrS"/>
    <property type="match status" value="1"/>
</dbReference>
<feature type="non-terminal residue" evidence="5">
    <location>
        <position position="396"/>
    </location>
</feature>
<dbReference type="AlphaFoldDB" id="F3PV25"/>
<dbReference type="GO" id="GO:0030170">
    <property type="term" value="F:pyridoxal phosphate binding"/>
    <property type="evidence" value="ECO:0007669"/>
    <property type="project" value="TreeGrafter"/>
</dbReference>
<keyword evidence="5" id="KW-0808">Transferase</keyword>
<dbReference type="Proteomes" id="UP000003416">
    <property type="component" value="Unassembled WGS sequence"/>
</dbReference>
<dbReference type="InterPro" id="IPR015424">
    <property type="entry name" value="PyrdxlP-dep_Trfase"/>
</dbReference>
<dbReference type="CDD" id="cd00616">
    <property type="entry name" value="AHBA_syn"/>
    <property type="match status" value="1"/>
</dbReference>
<protein>
    <submittedName>
        <fullName evidence="5">DegT/DnrJ/EryC1/StrS aminotransferase family protein</fullName>
    </submittedName>
</protein>
<dbReference type="SUPFAM" id="SSF53383">
    <property type="entry name" value="PLP-dependent transferases"/>
    <property type="match status" value="1"/>
</dbReference>
<dbReference type="PANTHER" id="PTHR30244:SF34">
    <property type="entry name" value="DTDP-4-AMINO-4,6-DIDEOXYGALACTOSE TRANSAMINASE"/>
    <property type="match status" value="1"/>
</dbReference>
<dbReference type="GO" id="GO:0000271">
    <property type="term" value="P:polysaccharide biosynthetic process"/>
    <property type="evidence" value="ECO:0007669"/>
    <property type="project" value="TreeGrafter"/>
</dbReference>
<accession>F3PV25</accession>
<reference evidence="5 6" key="1">
    <citation type="submission" date="2011-02" db="EMBL/GenBank/DDBJ databases">
        <authorList>
            <person name="Weinstock G."/>
            <person name="Sodergren E."/>
            <person name="Clifton S."/>
            <person name="Fulton L."/>
            <person name="Fulton B."/>
            <person name="Courtney L."/>
            <person name="Fronick C."/>
            <person name="Harrison M."/>
            <person name="Strong C."/>
            <person name="Farmer C."/>
            <person name="Delahaunty K."/>
            <person name="Markovic C."/>
            <person name="Hall O."/>
            <person name="Minx P."/>
            <person name="Tomlinson C."/>
            <person name="Mitreva M."/>
            <person name="Hou S."/>
            <person name="Chen J."/>
            <person name="Wollam A."/>
            <person name="Pepin K.H."/>
            <person name="Johnson M."/>
            <person name="Bhonagiri V."/>
            <person name="Zhang X."/>
            <person name="Suruliraj S."/>
            <person name="Warren W."/>
            <person name="Chinwalla A."/>
            <person name="Mardis E.R."/>
            <person name="Wilson R.K."/>
        </authorList>
    </citation>
    <scope>NUCLEOTIDE SEQUENCE [LARGE SCALE GENOMIC DNA]</scope>
    <source>
        <strain evidence="5 6">YIT 12057</strain>
    </source>
</reference>
<keyword evidence="6" id="KW-1185">Reference proteome</keyword>
<evidence type="ECO:0000313" key="5">
    <source>
        <dbReference type="EMBL" id="EGF55722.1"/>
    </source>
</evidence>
<dbReference type="InterPro" id="IPR015421">
    <property type="entry name" value="PyrdxlP-dep_Trfase_major"/>
</dbReference>
<sequence length="396" mass="43475">MSGKEMGFIQEAFDTNWVVPLGPNVNAFEQELEHFVGQDKKVVALSAGTAAVHLALLACGVGQGDEVIVQSFTFCASSHPVTYLGATPVFVDSESDTWNMDPVLLETAVQDRIKKTGRKPKAIVPVYLYGMPGRIDGIMSVASKYGIPVIEDAAEGFGSRFEGRMCGTFGTYGVLSFNGNKMITTSGGGALICPDEDAKKEIMFYATQAREAYPYYQHEQIGYNYRMSNICAGIGRGQMTVADEHIAHHRHVCNLYGDLLKDIEGITLHENPSERYDSNYWLNTVLLDEGLHVKGEENAYHEAVKGAVGGAAGVTHEVDSVHTSCEPNRNVEAMRLWLDKAGIESRPLWKPMHLQPVYADSPAYVNGVSESLFKRGLCLPSGPWVTDEDVHYIVEE</sequence>
<keyword evidence="5" id="KW-0032">Aminotransferase</keyword>
<dbReference type="PANTHER" id="PTHR30244">
    <property type="entry name" value="TRANSAMINASE"/>
    <property type="match status" value="1"/>
</dbReference>
<feature type="active site" description="Proton acceptor" evidence="2">
    <location>
        <position position="181"/>
    </location>
</feature>
<proteinExistence type="inferred from homology"/>
<dbReference type="Gene3D" id="3.90.1150.10">
    <property type="entry name" value="Aspartate Aminotransferase, domain 1"/>
    <property type="match status" value="1"/>
</dbReference>
<dbReference type="EMBL" id="AFBN01000052">
    <property type="protein sequence ID" value="EGF55722.1"/>
    <property type="molecule type" value="Genomic_DNA"/>
</dbReference>
<comment type="caution">
    <text evidence="5">The sequence shown here is derived from an EMBL/GenBank/DDBJ whole genome shotgun (WGS) entry which is preliminary data.</text>
</comment>
<dbReference type="GO" id="GO:0008483">
    <property type="term" value="F:transaminase activity"/>
    <property type="evidence" value="ECO:0007669"/>
    <property type="project" value="UniProtKB-KW"/>
</dbReference>
<evidence type="ECO:0000256" key="2">
    <source>
        <dbReference type="PIRSR" id="PIRSR000390-1"/>
    </source>
</evidence>
<evidence type="ECO:0000256" key="3">
    <source>
        <dbReference type="PIRSR" id="PIRSR000390-2"/>
    </source>
</evidence>
<evidence type="ECO:0000313" key="6">
    <source>
        <dbReference type="Proteomes" id="UP000003416"/>
    </source>
</evidence>
<organism evidence="5 6">
    <name type="scientific">Bacteroides fluxus YIT 12057</name>
    <dbReference type="NCBI Taxonomy" id="763034"/>
    <lineage>
        <taxon>Bacteria</taxon>
        <taxon>Pseudomonadati</taxon>
        <taxon>Bacteroidota</taxon>
        <taxon>Bacteroidia</taxon>
        <taxon>Bacteroidales</taxon>
        <taxon>Bacteroidaceae</taxon>
        <taxon>Bacteroides</taxon>
    </lineage>
</organism>
<evidence type="ECO:0000256" key="1">
    <source>
        <dbReference type="ARBA" id="ARBA00037999"/>
    </source>
</evidence>
<dbReference type="InterPro" id="IPR015422">
    <property type="entry name" value="PyrdxlP-dep_Trfase_small"/>
</dbReference>
<feature type="modified residue" description="N6-(pyridoxal phosphate)lysine" evidence="3">
    <location>
        <position position="181"/>
    </location>
</feature>
<dbReference type="HOGENOM" id="CLU_033332_2_1_10"/>
<evidence type="ECO:0000256" key="4">
    <source>
        <dbReference type="RuleBase" id="RU004508"/>
    </source>
</evidence>
<gene>
    <name evidence="5" type="ORF">HMPREF9446_02599</name>
</gene>
<dbReference type="STRING" id="763034.HMPREF9446_02599"/>
<dbReference type="Pfam" id="PF01041">
    <property type="entry name" value="DegT_DnrJ_EryC1"/>
    <property type="match status" value="2"/>
</dbReference>
<dbReference type="InterPro" id="IPR000653">
    <property type="entry name" value="DegT/StrS_aminotransferase"/>
</dbReference>
<keyword evidence="3 4" id="KW-0663">Pyridoxal phosphate</keyword>